<dbReference type="GO" id="GO:0016020">
    <property type="term" value="C:membrane"/>
    <property type="evidence" value="ECO:0007669"/>
    <property type="project" value="TreeGrafter"/>
</dbReference>
<dbReference type="InterPro" id="IPR050577">
    <property type="entry name" value="MAPR/NEUFC/NENF-like"/>
</dbReference>
<dbReference type="FunFam" id="3.10.120.10:FF:000018">
    <property type="entry name" value="Heme/steroid binding domain protein, putative"/>
    <property type="match status" value="1"/>
</dbReference>
<reference evidence="4" key="1">
    <citation type="journal article" date="2020" name="Stud. Mycol.">
        <title>101 Dothideomycetes genomes: a test case for predicting lifestyles and emergence of pathogens.</title>
        <authorList>
            <person name="Haridas S."/>
            <person name="Albert R."/>
            <person name="Binder M."/>
            <person name="Bloem J."/>
            <person name="Labutti K."/>
            <person name="Salamov A."/>
            <person name="Andreopoulos B."/>
            <person name="Baker S."/>
            <person name="Barry K."/>
            <person name="Bills G."/>
            <person name="Bluhm B."/>
            <person name="Cannon C."/>
            <person name="Castanera R."/>
            <person name="Culley D."/>
            <person name="Daum C."/>
            <person name="Ezra D."/>
            <person name="Gonzalez J."/>
            <person name="Henrissat B."/>
            <person name="Kuo A."/>
            <person name="Liang C."/>
            <person name="Lipzen A."/>
            <person name="Lutzoni F."/>
            <person name="Magnuson J."/>
            <person name="Mondo S."/>
            <person name="Nolan M."/>
            <person name="Ohm R."/>
            <person name="Pangilinan J."/>
            <person name="Park H.-J."/>
            <person name="Ramirez L."/>
            <person name="Alfaro M."/>
            <person name="Sun H."/>
            <person name="Tritt A."/>
            <person name="Yoshinaga Y."/>
            <person name="Zwiers L.-H."/>
            <person name="Turgeon B."/>
            <person name="Goodwin S."/>
            <person name="Spatafora J."/>
            <person name="Crous P."/>
            <person name="Grigoriev I."/>
        </authorList>
    </citation>
    <scope>NUCLEOTIDE SEQUENCE</scope>
    <source>
        <strain evidence="4">CBS 627.86</strain>
    </source>
</reference>
<dbReference type="Pfam" id="PF00173">
    <property type="entry name" value="Cyt-b5"/>
    <property type="match status" value="1"/>
</dbReference>
<feature type="region of interest" description="Disordered" evidence="2">
    <location>
        <begin position="184"/>
        <end position="217"/>
    </location>
</feature>
<gene>
    <name evidence="4" type="ORF">BDV96DRAFT_566913</name>
</gene>
<dbReference type="AlphaFoldDB" id="A0A6A5ZLI5"/>
<feature type="region of interest" description="Disordered" evidence="2">
    <location>
        <begin position="1"/>
        <end position="30"/>
    </location>
</feature>
<dbReference type="PANTHER" id="PTHR10281">
    <property type="entry name" value="MEMBRANE-ASSOCIATED PROGESTERONE RECEPTOR COMPONENT-RELATED"/>
    <property type="match status" value="1"/>
</dbReference>
<feature type="compositionally biased region" description="Basic and acidic residues" evidence="2">
    <location>
        <begin position="193"/>
        <end position="209"/>
    </location>
</feature>
<evidence type="ECO:0000256" key="1">
    <source>
        <dbReference type="ARBA" id="ARBA00038357"/>
    </source>
</evidence>
<dbReference type="PANTHER" id="PTHR10281:SF76">
    <property type="entry name" value="CALCUTTA CUP-RELATED"/>
    <property type="match status" value="1"/>
</dbReference>
<dbReference type="GO" id="GO:0012505">
    <property type="term" value="C:endomembrane system"/>
    <property type="evidence" value="ECO:0007669"/>
    <property type="project" value="TreeGrafter"/>
</dbReference>
<feature type="compositionally biased region" description="Polar residues" evidence="2">
    <location>
        <begin position="9"/>
        <end position="18"/>
    </location>
</feature>
<dbReference type="InterPro" id="IPR036400">
    <property type="entry name" value="Cyt_B5-like_heme/steroid_sf"/>
</dbReference>
<evidence type="ECO:0000313" key="5">
    <source>
        <dbReference type="Proteomes" id="UP000799770"/>
    </source>
</evidence>
<protein>
    <recommendedName>
        <fullName evidence="3">Cytochrome b5 heme-binding domain-containing protein</fullName>
    </recommendedName>
</protein>
<evidence type="ECO:0000259" key="3">
    <source>
        <dbReference type="SMART" id="SM01117"/>
    </source>
</evidence>
<evidence type="ECO:0000256" key="2">
    <source>
        <dbReference type="SAM" id="MobiDB-lite"/>
    </source>
</evidence>
<comment type="similarity">
    <text evidence="1">Belongs to the cytochrome b5 family. MAPR subfamily.</text>
</comment>
<feature type="domain" description="Cytochrome b5 heme-binding" evidence="3">
    <location>
        <begin position="107"/>
        <end position="188"/>
    </location>
</feature>
<dbReference type="Proteomes" id="UP000799770">
    <property type="component" value="Unassembled WGS sequence"/>
</dbReference>
<evidence type="ECO:0000313" key="4">
    <source>
        <dbReference type="EMBL" id="KAF2120239.1"/>
    </source>
</evidence>
<accession>A0A6A5ZLI5</accession>
<dbReference type="EMBL" id="ML977314">
    <property type="protein sequence ID" value="KAF2120239.1"/>
    <property type="molecule type" value="Genomic_DNA"/>
</dbReference>
<sequence length="293" mass="33118">MAARYRQAPSRSNPSNDDFSPEEKQELSDITKDDAKFMKEAIKEEAAEQKASGFTLLDILRVLGGIVLLSCGMSYLTSSGDSLTWGYNPWWTRAREWKTLVQGGVYLTDDQLLAYDGTDPSKPIYVALNGTIYDVSVSPKTYGPGGSYHFFAGRDAARAFLTGCFQEDLTPDLRGVEMMFMPVDAEPSDTPPSEDKNDLAEEHKKARAQDKRRKPLAKAEIKNRHAQELRKARKQVKEGLEHWHAMFRGDKGKPYRKVGEVVREEGWLKKLPKRELCAEAAKSRPKRQDLEES</sequence>
<organism evidence="4 5">
    <name type="scientific">Lophiotrema nucula</name>
    <dbReference type="NCBI Taxonomy" id="690887"/>
    <lineage>
        <taxon>Eukaryota</taxon>
        <taxon>Fungi</taxon>
        <taxon>Dikarya</taxon>
        <taxon>Ascomycota</taxon>
        <taxon>Pezizomycotina</taxon>
        <taxon>Dothideomycetes</taxon>
        <taxon>Pleosporomycetidae</taxon>
        <taxon>Pleosporales</taxon>
        <taxon>Lophiotremataceae</taxon>
        <taxon>Lophiotrema</taxon>
    </lineage>
</organism>
<dbReference type="SUPFAM" id="SSF55856">
    <property type="entry name" value="Cytochrome b5-like heme/steroid binding domain"/>
    <property type="match status" value="1"/>
</dbReference>
<dbReference type="OrthoDB" id="10257697at2759"/>
<proteinExistence type="inferred from homology"/>
<keyword evidence="5" id="KW-1185">Reference proteome</keyword>
<dbReference type="SMART" id="SM01117">
    <property type="entry name" value="Cyt-b5"/>
    <property type="match status" value="1"/>
</dbReference>
<name>A0A6A5ZLI5_9PLEO</name>
<feature type="compositionally biased region" description="Basic and acidic residues" evidence="2">
    <location>
        <begin position="21"/>
        <end position="30"/>
    </location>
</feature>
<dbReference type="Gene3D" id="3.10.120.10">
    <property type="entry name" value="Cytochrome b5-like heme/steroid binding domain"/>
    <property type="match status" value="1"/>
</dbReference>
<dbReference type="InterPro" id="IPR001199">
    <property type="entry name" value="Cyt_B5-like_heme/steroid-bd"/>
</dbReference>